<reference evidence="10" key="1">
    <citation type="submission" date="2014-06" db="EMBL/GenBank/DDBJ databases">
        <authorList>
            <person name="Le Roux Frederique"/>
        </authorList>
    </citation>
    <scope>NUCLEOTIDE SEQUENCE [LARGE SCALE GENOMIC DNA]</scope>
    <source>
        <strain evidence="10">J5-5</strain>
    </source>
</reference>
<dbReference type="InterPro" id="IPR020891">
    <property type="entry name" value="UPF0758_CS"/>
</dbReference>
<dbReference type="AlphaFoldDB" id="A0A822MRC0"/>
<dbReference type="EMBL" id="CCJX01000135">
    <property type="protein sequence ID" value="CDT45050.1"/>
    <property type="molecule type" value="Genomic_DNA"/>
</dbReference>
<dbReference type="PROSITE" id="PS50249">
    <property type="entry name" value="MPN"/>
    <property type="match status" value="1"/>
</dbReference>
<evidence type="ECO:0000313" key="10">
    <source>
        <dbReference type="Proteomes" id="UP000049495"/>
    </source>
</evidence>
<accession>A0A822MRC0</accession>
<keyword evidence="9" id="KW-1185">Reference proteome</keyword>
<dbReference type="GO" id="GO:0008237">
    <property type="term" value="F:metallopeptidase activity"/>
    <property type="evidence" value="ECO:0007669"/>
    <property type="project" value="UniProtKB-KW"/>
</dbReference>
<dbReference type="InterPro" id="IPR037518">
    <property type="entry name" value="MPN"/>
</dbReference>
<evidence type="ECO:0000256" key="3">
    <source>
        <dbReference type="ARBA" id="ARBA00022801"/>
    </source>
</evidence>
<keyword evidence="4" id="KW-0862">Zinc</keyword>
<dbReference type="CDD" id="cd08071">
    <property type="entry name" value="MPN_DUF2466"/>
    <property type="match status" value="1"/>
</dbReference>
<evidence type="ECO:0000259" key="6">
    <source>
        <dbReference type="PROSITE" id="PS50249"/>
    </source>
</evidence>
<evidence type="ECO:0000256" key="4">
    <source>
        <dbReference type="ARBA" id="ARBA00022833"/>
    </source>
</evidence>
<dbReference type="NCBIfam" id="TIGR00608">
    <property type="entry name" value="radc"/>
    <property type="match status" value="1"/>
</dbReference>
<dbReference type="GO" id="GO:0046872">
    <property type="term" value="F:metal ion binding"/>
    <property type="evidence" value="ECO:0007669"/>
    <property type="project" value="UniProtKB-KW"/>
</dbReference>
<gene>
    <name evidence="8" type="ORF">VCR4J5_50005</name>
    <name evidence="7" type="ORF">VCR5J5_1570011</name>
</gene>
<evidence type="ECO:0000313" key="7">
    <source>
        <dbReference type="EMBL" id="CDT17047.1"/>
    </source>
</evidence>
<dbReference type="SUPFAM" id="SSF102712">
    <property type="entry name" value="JAB1/MPN domain"/>
    <property type="match status" value="1"/>
</dbReference>
<dbReference type="InterPro" id="IPR001405">
    <property type="entry name" value="UPF0758"/>
</dbReference>
<dbReference type="GO" id="GO:0006508">
    <property type="term" value="P:proteolysis"/>
    <property type="evidence" value="ECO:0007669"/>
    <property type="project" value="UniProtKB-KW"/>
</dbReference>
<proteinExistence type="predicted"/>
<organism evidence="7 10">
    <name type="scientific">Vibrio crassostreae</name>
    <dbReference type="NCBI Taxonomy" id="246167"/>
    <lineage>
        <taxon>Bacteria</taxon>
        <taxon>Pseudomonadati</taxon>
        <taxon>Pseudomonadota</taxon>
        <taxon>Gammaproteobacteria</taxon>
        <taxon>Vibrionales</taxon>
        <taxon>Vibrionaceae</taxon>
        <taxon>Vibrio</taxon>
    </lineage>
</organism>
<sequence>MSHAAEILKSKMFVSDQPALTSPNMVKLFCQNSLAAKEHELFGVIFLDTQHRARASVELFTGMIDAASVYPREVVKKALAENAAAVIFYHNHPSGDATTSQADRRITRRLTDALALVDINVLDHFVISTENVVSFAERGWI</sequence>
<dbReference type="Proteomes" id="UP000049077">
    <property type="component" value="Unassembled WGS sequence"/>
</dbReference>
<evidence type="ECO:0000313" key="9">
    <source>
        <dbReference type="Proteomes" id="UP000049077"/>
    </source>
</evidence>
<reference evidence="7 9" key="2">
    <citation type="submission" date="2014-06" db="EMBL/GenBank/DDBJ databases">
        <authorList>
            <person name="Le Roux F."/>
        </authorList>
    </citation>
    <scope>NUCLEOTIDE SEQUENCE</scope>
    <source>
        <strain evidence="8 9">J5-4</strain>
        <strain evidence="7">J5-5</strain>
    </source>
</reference>
<keyword evidence="3" id="KW-0378">Hydrolase</keyword>
<name>A0A822MRC0_9VIBR</name>
<keyword evidence="5" id="KW-0482">Metalloprotease</keyword>
<dbReference type="Gene3D" id="3.40.140.10">
    <property type="entry name" value="Cytidine Deaminase, domain 2"/>
    <property type="match status" value="1"/>
</dbReference>
<dbReference type="InterPro" id="IPR025657">
    <property type="entry name" value="RadC_JAB"/>
</dbReference>
<protein>
    <submittedName>
        <fullName evidence="7">DNA repair protein radC</fullName>
    </submittedName>
</protein>
<feature type="domain" description="MPN" evidence="6">
    <location>
        <begin position="19"/>
        <end position="141"/>
    </location>
</feature>
<dbReference type="Pfam" id="PF04002">
    <property type="entry name" value="RadC"/>
    <property type="match status" value="1"/>
</dbReference>
<evidence type="ECO:0000256" key="1">
    <source>
        <dbReference type="ARBA" id="ARBA00022670"/>
    </source>
</evidence>
<evidence type="ECO:0000256" key="2">
    <source>
        <dbReference type="ARBA" id="ARBA00022723"/>
    </source>
</evidence>
<dbReference type="PANTHER" id="PTHR30471:SF3">
    <property type="entry name" value="UPF0758 PROTEIN YEES-RELATED"/>
    <property type="match status" value="1"/>
</dbReference>
<dbReference type="PROSITE" id="PS01302">
    <property type="entry name" value="UPF0758"/>
    <property type="match status" value="1"/>
</dbReference>
<keyword evidence="1" id="KW-0645">Protease</keyword>
<keyword evidence="2" id="KW-0479">Metal-binding</keyword>
<dbReference type="Proteomes" id="UP000049495">
    <property type="component" value="Unassembled WGS sequence"/>
</dbReference>
<comment type="caution">
    <text evidence="7">The sequence shown here is derived from an EMBL/GenBank/DDBJ whole genome shotgun (WGS) entry which is preliminary data.</text>
</comment>
<evidence type="ECO:0000256" key="5">
    <source>
        <dbReference type="ARBA" id="ARBA00023049"/>
    </source>
</evidence>
<dbReference type="PANTHER" id="PTHR30471">
    <property type="entry name" value="DNA REPAIR PROTEIN RADC"/>
    <property type="match status" value="1"/>
</dbReference>
<evidence type="ECO:0000313" key="8">
    <source>
        <dbReference type="EMBL" id="CDT45050.1"/>
    </source>
</evidence>
<dbReference type="EMBL" id="CCJV01000065">
    <property type="protein sequence ID" value="CDT17047.1"/>
    <property type="molecule type" value="Genomic_DNA"/>
</dbReference>